<dbReference type="InterPro" id="IPR036056">
    <property type="entry name" value="Fibrinogen-like_C"/>
</dbReference>
<comment type="caution">
    <text evidence="1">The sequence shown here is derived from an EMBL/GenBank/DDBJ whole genome shotgun (WGS) entry which is preliminary data.</text>
</comment>
<dbReference type="Pfam" id="PF00754">
    <property type="entry name" value="F5_F8_type_C"/>
    <property type="match status" value="1"/>
</dbReference>
<dbReference type="EMBL" id="CACRXK020011497">
    <property type="protein sequence ID" value="CAB4021554.1"/>
    <property type="molecule type" value="Genomic_DNA"/>
</dbReference>
<dbReference type="SUPFAM" id="SSF56496">
    <property type="entry name" value="Fibrinogen C-terminal domain-like"/>
    <property type="match status" value="1"/>
</dbReference>
<dbReference type="CDD" id="cd00057">
    <property type="entry name" value="FA58C"/>
    <property type="match status" value="1"/>
</dbReference>
<feature type="non-terminal residue" evidence="1">
    <location>
        <position position="433"/>
    </location>
</feature>
<dbReference type="PROSITE" id="PS50022">
    <property type="entry name" value="FA58C_3"/>
    <property type="match status" value="1"/>
</dbReference>
<dbReference type="PANTHER" id="PTHR24543:SF325">
    <property type="entry name" value="F5_8 TYPE C DOMAIN-CONTAINING PROTEIN"/>
    <property type="match status" value="1"/>
</dbReference>
<gene>
    <name evidence="1" type="ORF">PACLA_8A011432</name>
</gene>
<evidence type="ECO:0000313" key="2">
    <source>
        <dbReference type="Proteomes" id="UP001152795"/>
    </source>
</evidence>
<dbReference type="PROSITE" id="PS01285">
    <property type="entry name" value="FA58C_1"/>
    <property type="match status" value="1"/>
</dbReference>
<accession>A0A6S7IQN9</accession>
<dbReference type="InterPro" id="IPR000421">
    <property type="entry name" value="FA58C"/>
</dbReference>
<feature type="non-terminal residue" evidence="1">
    <location>
        <position position="1"/>
    </location>
</feature>
<organism evidence="1 2">
    <name type="scientific">Paramuricea clavata</name>
    <name type="common">Red gorgonian</name>
    <name type="synonym">Violescent sea-whip</name>
    <dbReference type="NCBI Taxonomy" id="317549"/>
    <lineage>
        <taxon>Eukaryota</taxon>
        <taxon>Metazoa</taxon>
        <taxon>Cnidaria</taxon>
        <taxon>Anthozoa</taxon>
        <taxon>Octocorallia</taxon>
        <taxon>Malacalcyonacea</taxon>
        <taxon>Plexauridae</taxon>
        <taxon>Paramuricea</taxon>
    </lineage>
</organism>
<dbReference type="InterPro" id="IPR014716">
    <property type="entry name" value="Fibrinogen_a/b/g_C_1"/>
</dbReference>
<keyword evidence="2" id="KW-1185">Reference proteome</keyword>
<dbReference type="PANTHER" id="PTHR24543">
    <property type="entry name" value="MULTICOPPER OXIDASE-RELATED"/>
    <property type="match status" value="1"/>
</dbReference>
<dbReference type="SUPFAM" id="SSF49785">
    <property type="entry name" value="Galactose-binding domain-like"/>
    <property type="match status" value="1"/>
</dbReference>
<dbReference type="SMART" id="SM00231">
    <property type="entry name" value="FA58C"/>
    <property type="match status" value="1"/>
</dbReference>
<dbReference type="NCBIfam" id="NF040941">
    <property type="entry name" value="GGGWT_bact"/>
    <property type="match status" value="1"/>
</dbReference>
<proteinExistence type="predicted"/>
<dbReference type="FunFam" id="2.60.120.260:FF:000016">
    <property type="entry name" value="Contactin-associated protein-like 4 isoform 1"/>
    <property type="match status" value="1"/>
</dbReference>
<dbReference type="AlphaFoldDB" id="A0A6S7IQN9"/>
<reference evidence="1" key="1">
    <citation type="submission" date="2020-04" db="EMBL/GenBank/DDBJ databases">
        <authorList>
            <person name="Alioto T."/>
            <person name="Alioto T."/>
            <person name="Gomez Garrido J."/>
        </authorList>
    </citation>
    <scope>NUCLEOTIDE SEQUENCE</scope>
    <source>
        <strain evidence="1">A484AB</strain>
    </source>
</reference>
<dbReference type="Proteomes" id="UP001152795">
    <property type="component" value="Unassembled WGS sequence"/>
</dbReference>
<evidence type="ECO:0000313" key="1">
    <source>
        <dbReference type="EMBL" id="CAB4021554.1"/>
    </source>
</evidence>
<dbReference type="OrthoDB" id="6013384at2759"/>
<name>A0A6S7IQN9_PARCT</name>
<dbReference type="InterPro" id="IPR008979">
    <property type="entry name" value="Galactose-bd-like_sf"/>
</dbReference>
<protein>
    <submittedName>
        <fullName evidence="1">Uncharacterized protein</fullName>
    </submittedName>
</protein>
<dbReference type="Gene3D" id="3.90.215.10">
    <property type="entry name" value="Gamma Fibrinogen, chain A, domain 1"/>
    <property type="match status" value="1"/>
</dbReference>
<dbReference type="Gene3D" id="2.60.120.260">
    <property type="entry name" value="Galactose-binding domain-like"/>
    <property type="match status" value="1"/>
</dbReference>
<sequence length="433" mass="48760">VNNPHPLQQHAGRWFTFKIAVVPTPRTSLIIPTRKFKYCKKTLRLGMENGEILDAQIPASSEYRSNHGADNARLNLERANHSHAWVPSHASGSWLQVDFELQATISEVLTQGRGDYPQWVKNYTLSYSSNGVDFHPYCQNGVVKVFQGNGDQNTIVDQDISPVIVARYIRILPRSWHGGNVALRVDFSGCLKADRQLLSSCKELLETNRSLTSGNYRLQNKDSHAKYDVYCHMTEISGCGKGGWTLVMKVNGIKKTFRNDSLYWNNKRTYKVKNGLNGLTDKQTKLASYWNTLFKKICLGMKVQRGTETDTKWVVIDHNASSLFDVIAEDNFTATHITKSKWKSLINDSTLQQNCNKQGFNIRGGEYNKKMYVRIGLVANNETDCNTCNSCIGFGISITGCGGHVKKKACGNVFLAKIERRNRKTTGFAFVLP</sequence>